<comment type="domain">
    <text evidence="21">Modular enzyme with four functionally distinct domains. The isolated Hcy-binding domain catalyzes methyl transfer from free methylcobalamin to homocysteine. The Hcy-binding domain in association with the pterin-binding domain catalyzes the methylation of cob(I)alamin by methyltetrahydrofolate and the methylation of homocysteine. The B12-binding domain binds the cofactor. The AdoMet activation domain binds S-adenosyl-L-methionine. Under aerobic conditions cob(I)alamin can be converted to inactive cob(II)alamin. Reductive methylation by S-adenosyl-L-methionine and flavodoxin regenerates methylcobalamin.</text>
</comment>
<evidence type="ECO:0000256" key="22">
    <source>
        <dbReference type="PIRSR" id="PIRSR000381-1"/>
    </source>
</evidence>
<dbReference type="GO" id="GO:0005829">
    <property type="term" value="C:cytosol"/>
    <property type="evidence" value="ECO:0007669"/>
    <property type="project" value="TreeGrafter"/>
</dbReference>
<keyword evidence="9 21" id="KW-0028">Amino-acid biosynthesis</keyword>
<evidence type="ECO:0000259" key="25">
    <source>
        <dbReference type="PROSITE" id="PS50970"/>
    </source>
</evidence>
<keyword evidence="17 21" id="KW-0170">Cobalt</keyword>
<evidence type="ECO:0000256" key="5">
    <source>
        <dbReference type="ARBA" id="ARBA00010398"/>
    </source>
</evidence>
<feature type="domain" description="Pterin-binding" evidence="26">
    <location>
        <begin position="353"/>
        <end position="614"/>
    </location>
</feature>
<dbReference type="PROSITE" id="PS50974">
    <property type="entry name" value="ADOMET_ACTIVATION"/>
    <property type="match status" value="1"/>
</dbReference>
<dbReference type="FunFam" id="3.20.20.330:FF:000001">
    <property type="entry name" value="Methionine synthase"/>
    <property type="match status" value="1"/>
</dbReference>
<dbReference type="InterPro" id="IPR036594">
    <property type="entry name" value="Meth_synthase_dom"/>
</dbReference>
<comment type="function">
    <text evidence="18 21">Catalyzes the transfer of a methyl group from methyl-cobalamin to homocysteine, yielding enzyme-bound cob(I)alamin and methionine. Subsequently, remethylates the cofactor using methyltetrahydrofolate.</text>
</comment>
<accession>A0A4R2EPQ6</accession>
<comment type="caution">
    <text evidence="30">The sequence shown here is derived from an EMBL/GenBank/DDBJ whole genome shotgun (WGS) entry which is preliminary data.</text>
</comment>
<dbReference type="UniPathway" id="UPA00051">
    <property type="reaction ID" value="UER00081"/>
</dbReference>
<dbReference type="Pfam" id="PF00809">
    <property type="entry name" value="Pterin_bind"/>
    <property type="match status" value="1"/>
</dbReference>
<keyword evidence="13 21" id="KW-0479">Metal-binding</keyword>
<keyword evidence="11 21" id="KW-0808">Transferase</keyword>
<dbReference type="Pfam" id="PF02607">
    <property type="entry name" value="B12-binding_2"/>
    <property type="match status" value="1"/>
</dbReference>
<dbReference type="GO" id="GO:0031419">
    <property type="term" value="F:cobalamin binding"/>
    <property type="evidence" value="ECO:0007669"/>
    <property type="project" value="UniProtKB-UniRule"/>
</dbReference>
<dbReference type="InterPro" id="IPR004223">
    <property type="entry name" value="VitB12-dep_Met_synth_activ_dom"/>
</dbReference>
<dbReference type="InterPro" id="IPR006158">
    <property type="entry name" value="Cobalamin-bd"/>
</dbReference>
<feature type="binding site" evidence="23">
    <location>
        <position position="808"/>
    </location>
    <ligand>
        <name>methylcob(III)alamin</name>
        <dbReference type="ChEBI" id="CHEBI:28115"/>
    </ligand>
</feature>
<feature type="domain" description="AdoMet activation" evidence="27">
    <location>
        <begin position="896"/>
        <end position="1223"/>
    </location>
</feature>
<dbReference type="InterPro" id="IPR000489">
    <property type="entry name" value="Pterin-binding_dom"/>
</dbReference>
<dbReference type="FunFam" id="1.10.1240.10:FF:000001">
    <property type="entry name" value="Methionine synthase"/>
    <property type="match status" value="1"/>
</dbReference>
<keyword evidence="12 21" id="KW-0949">S-adenosyl-L-methionine</keyword>
<evidence type="ECO:0000256" key="9">
    <source>
        <dbReference type="ARBA" id="ARBA00022605"/>
    </source>
</evidence>
<dbReference type="InterPro" id="IPR050554">
    <property type="entry name" value="Met_Synthase/Corrinoid"/>
</dbReference>
<dbReference type="PIRSF" id="PIRSF000381">
    <property type="entry name" value="MetH"/>
    <property type="match status" value="1"/>
</dbReference>
<dbReference type="CDD" id="cd02069">
    <property type="entry name" value="methionine_synthase_B12_BD"/>
    <property type="match status" value="1"/>
</dbReference>
<dbReference type="AlphaFoldDB" id="A0A4R2EPQ6"/>
<evidence type="ECO:0000256" key="13">
    <source>
        <dbReference type="ARBA" id="ARBA00022723"/>
    </source>
</evidence>
<keyword evidence="10 21" id="KW-0846">Cobalamin</keyword>
<dbReference type="Gene3D" id="3.10.196.10">
    <property type="entry name" value="Vitamin B12-dependent methionine synthase, activation domain"/>
    <property type="match status" value="1"/>
</dbReference>
<dbReference type="SUPFAM" id="SSF47644">
    <property type="entry name" value="Methionine synthase domain"/>
    <property type="match status" value="1"/>
</dbReference>
<dbReference type="InterPro" id="IPR003759">
    <property type="entry name" value="Cbl-bd_cap"/>
</dbReference>
<dbReference type="InterPro" id="IPR011822">
    <property type="entry name" value="MetH"/>
</dbReference>
<evidence type="ECO:0000256" key="17">
    <source>
        <dbReference type="ARBA" id="ARBA00023285"/>
    </source>
</evidence>
<feature type="binding site" evidence="23">
    <location>
        <position position="946"/>
    </location>
    <ligand>
        <name>S-adenosyl-L-methionine</name>
        <dbReference type="ChEBI" id="CHEBI:59789"/>
    </ligand>
</feature>
<keyword evidence="16 21" id="KW-0486">Methionine biosynthesis</keyword>
<dbReference type="PANTHER" id="PTHR45833:SF1">
    <property type="entry name" value="METHIONINE SYNTHASE"/>
    <property type="match status" value="1"/>
</dbReference>
<evidence type="ECO:0000256" key="10">
    <source>
        <dbReference type="ARBA" id="ARBA00022628"/>
    </source>
</evidence>
<dbReference type="RefSeq" id="WP_131839526.1">
    <property type="nucleotide sequence ID" value="NZ_SLWB01000009.1"/>
</dbReference>
<evidence type="ECO:0000259" key="28">
    <source>
        <dbReference type="PROSITE" id="PS51332"/>
    </source>
</evidence>
<feature type="binding site" evidence="23">
    <location>
        <position position="860"/>
    </location>
    <ligand>
        <name>methylcob(III)alamin</name>
        <dbReference type="ChEBI" id="CHEBI:28115"/>
    </ligand>
</feature>
<evidence type="ECO:0000256" key="12">
    <source>
        <dbReference type="ARBA" id="ARBA00022691"/>
    </source>
</evidence>
<comment type="pathway">
    <text evidence="4 21">Amino-acid biosynthesis; L-methionine biosynthesis via de novo pathway; L-methionine from L-homocysteine (MetH route): step 1/1.</text>
</comment>
<organism evidence="30 31">
    <name type="scientific">Acetobacteroides hydrogenigenes</name>
    <dbReference type="NCBI Taxonomy" id="979970"/>
    <lineage>
        <taxon>Bacteria</taxon>
        <taxon>Pseudomonadati</taxon>
        <taxon>Bacteroidota</taxon>
        <taxon>Bacteroidia</taxon>
        <taxon>Bacteroidales</taxon>
        <taxon>Rikenellaceae</taxon>
        <taxon>Acetobacteroides</taxon>
    </lineage>
</organism>
<keyword evidence="15 21" id="KW-0862">Zinc</keyword>
<proteinExistence type="inferred from homology"/>
<dbReference type="Pfam" id="PF02965">
    <property type="entry name" value="Met_synt_B12"/>
    <property type="match status" value="1"/>
</dbReference>
<dbReference type="InterPro" id="IPR033706">
    <property type="entry name" value="Met_synthase_B12-bd"/>
</dbReference>
<dbReference type="SUPFAM" id="SSF56507">
    <property type="entry name" value="Methionine synthase activation domain-like"/>
    <property type="match status" value="1"/>
</dbReference>
<keyword evidence="31" id="KW-1185">Reference proteome</keyword>
<dbReference type="SMART" id="SM01018">
    <property type="entry name" value="B12-binding_2"/>
    <property type="match status" value="1"/>
</dbReference>
<dbReference type="InterPro" id="IPR011005">
    <property type="entry name" value="Dihydropteroate_synth-like_sf"/>
</dbReference>
<dbReference type="Gene3D" id="1.10.288.10">
    <property type="entry name" value="Cobalamin-dependent Methionine Synthase, domain 2"/>
    <property type="match status" value="1"/>
</dbReference>
<dbReference type="NCBIfam" id="TIGR02082">
    <property type="entry name" value="metH"/>
    <property type="match status" value="1"/>
</dbReference>
<evidence type="ECO:0000256" key="15">
    <source>
        <dbReference type="ARBA" id="ARBA00022833"/>
    </source>
</evidence>
<evidence type="ECO:0000256" key="3">
    <source>
        <dbReference type="ARBA" id="ARBA00001956"/>
    </source>
</evidence>
<comment type="similarity">
    <text evidence="5">Belongs to the vitamin-B12 dependent methionine synthase family.</text>
</comment>
<evidence type="ECO:0000259" key="29">
    <source>
        <dbReference type="PROSITE" id="PS51337"/>
    </source>
</evidence>
<feature type="binding site" evidence="23">
    <location>
        <begin position="756"/>
        <end position="760"/>
    </location>
    <ligand>
        <name>methylcob(III)alamin</name>
        <dbReference type="ChEBI" id="CHEBI:28115"/>
    </ligand>
</feature>
<feature type="domain" description="B12-binding" evidence="28">
    <location>
        <begin position="746"/>
        <end position="881"/>
    </location>
</feature>
<dbReference type="SUPFAM" id="SSF51717">
    <property type="entry name" value="Dihydropteroate synthetase-like"/>
    <property type="match status" value="1"/>
</dbReference>
<dbReference type="EMBL" id="SLWB01000009">
    <property type="protein sequence ID" value="TCN66399.1"/>
    <property type="molecule type" value="Genomic_DNA"/>
</dbReference>
<evidence type="ECO:0000256" key="14">
    <source>
        <dbReference type="ARBA" id="ARBA00022737"/>
    </source>
</evidence>
<dbReference type="Proteomes" id="UP000294830">
    <property type="component" value="Unassembled WGS sequence"/>
</dbReference>
<name>A0A4R2EPQ6_9BACT</name>
<dbReference type="PANTHER" id="PTHR45833">
    <property type="entry name" value="METHIONINE SYNTHASE"/>
    <property type="match status" value="1"/>
</dbReference>
<dbReference type="Gene3D" id="3.20.20.20">
    <property type="entry name" value="Dihydropteroate synthase-like"/>
    <property type="match status" value="1"/>
</dbReference>
<dbReference type="Gene3D" id="3.40.50.280">
    <property type="entry name" value="Cobalamin-binding domain"/>
    <property type="match status" value="1"/>
</dbReference>
<feature type="binding site" evidence="22 24">
    <location>
        <position position="308"/>
    </location>
    <ligand>
        <name>Zn(2+)</name>
        <dbReference type="ChEBI" id="CHEBI:29105"/>
    </ligand>
</feature>
<feature type="binding site" evidence="23">
    <location>
        <position position="691"/>
    </location>
    <ligand>
        <name>methylcob(III)alamin</name>
        <dbReference type="ChEBI" id="CHEBI:28115"/>
    </ligand>
</feature>
<dbReference type="Gene3D" id="3.20.20.330">
    <property type="entry name" value="Homocysteine-binding-like domain"/>
    <property type="match status" value="1"/>
</dbReference>
<dbReference type="PROSITE" id="PS51337">
    <property type="entry name" value="B12_BINDING_NTER"/>
    <property type="match status" value="1"/>
</dbReference>
<evidence type="ECO:0000256" key="16">
    <source>
        <dbReference type="ARBA" id="ARBA00023167"/>
    </source>
</evidence>
<comment type="catalytic activity">
    <reaction evidence="1 21">
        <text>(6S)-5-methyl-5,6,7,8-tetrahydrofolate + L-homocysteine = (6S)-5,6,7,8-tetrahydrofolate + L-methionine</text>
        <dbReference type="Rhea" id="RHEA:11172"/>
        <dbReference type="ChEBI" id="CHEBI:18608"/>
        <dbReference type="ChEBI" id="CHEBI:57453"/>
        <dbReference type="ChEBI" id="CHEBI:57844"/>
        <dbReference type="ChEBI" id="CHEBI:58199"/>
        <dbReference type="EC" id="2.1.1.13"/>
    </reaction>
</comment>
<feature type="binding site" evidence="22 24">
    <location>
        <position position="244"/>
    </location>
    <ligand>
        <name>Zn(2+)</name>
        <dbReference type="ChEBI" id="CHEBI:29105"/>
    </ligand>
</feature>
<dbReference type="InterPro" id="IPR036724">
    <property type="entry name" value="Cobalamin-bd_sf"/>
</dbReference>
<evidence type="ECO:0000256" key="2">
    <source>
        <dbReference type="ARBA" id="ARBA00001947"/>
    </source>
</evidence>
<feature type="binding site" evidence="23">
    <location>
        <begin position="1188"/>
        <end position="1189"/>
    </location>
    <ligand>
        <name>S-adenosyl-L-methionine</name>
        <dbReference type="ChEBI" id="CHEBI:59789"/>
    </ligand>
</feature>
<evidence type="ECO:0000256" key="4">
    <source>
        <dbReference type="ARBA" id="ARBA00005178"/>
    </source>
</evidence>
<evidence type="ECO:0000256" key="23">
    <source>
        <dbReference type="PIRSR" id="PIRSR000381-2"/>
    </source>
</evidence>
<dbReference type="InterPro" id="IPR036589">
    <property type="entry name" value="HCY_dom_sf"/>
</dbReference>
<keyword evidence="14" id="KW-0677">Repeat</keyword>
<evidence type="ECO:0000256" key="8">
    <source>
        <dbReference type="ARBA" id="ARBA00022603"/>
    </source>
</evidence>
<evidence type="ECO:0000256" key="18">
    <source>
        <dbReference type="ARBA" id="ARBA00025552"/>
    </source>
</evidence>
<dbReference type="InterPro" id="IPR037010">
    <property type="entry name" value="VitB12-dep_Met_synth_activ_sf"/>
</dbReference>
<dbReference type="OrthoDB" id="9803687at2"/>
<feature type="domain" description="B12-binding N-terminal" evidence="29">
    <location>
        <begin position="647"/>
        <end position="741"/>
    </location>
</feature>
<dbReference type="Pfam" id="PF02310">
    <property type="entry name" value="B12-binding"/>
    <property type="match status" value="1"/>
</dbReference>
<keyword evidence="8 21" id="KW-0489">Methyltransferase</keyword>
<dbReference type="GO" id="GO:0008270">
    <property type="term" value="F:zinc ion binding"/>
    <property type="evidence" value="ECO:0007669"/>
    <property type="project" value="UniProtKB-UniRule"/>
</dbReference>
<dbReference type="SUPFAM" id="SSF52242">
    <property type="entry name" value="Cobalamin (vitamin B12)-binding domain"/>
    <property type="match status" value="1"/>
</dbReference>
<dbReference type="FunFam" id="3.20.20.20:FF:000002">
    <property type="entry name" value="Methionine synthase"/>
    <property type="match status" value="1"/>
</dbReference>
<dbReference type="PROSITE" id="PS50972">
    <property type="entry name" value="PTERIN_BINDING"/>
    <property type="match status" value="1"/>
</dbReference>
<dbReference type="GO" id="GO:0032259">
    <property type="term" value="P:methylation"/>
    <property type="evidence" value="ECO:0007669"/>
    <property type="project" value="UniProtKB-KW"/>
</dbReference>
<dbReference type="SUPFAM" id="SSF82282">
    <property type="entry name" value="Homocysteine S-methyltransferase"/>
    <property type="match status" value="1"/>
</dbReference>
<evidence type="ECO:0000256" key="19">
    <source>
        <dbReference type="ARBA" id="ARBA00031040"/>
    </source>
</evidence>
<dbReference type="PROSITE" id="PS50970">
    <property type="entry name" value="HCY"/>
    <property type="match status" value="1"/>
</dbReference>
<comment type="cofactor">
    <cofactor evidence="2 21 24">
        <name>Zn(2+)</name>
        <dbReference type="ChEBI" id="CHEBI:29105"/>
    </cofactor>
</comment>
<dbReference type="NCBIfam" id="NF007024">
    <property type="entry name" value="PRK09490.1"/>
    <property type="match status" value="1"/>
</dbReference>
<dbReference type="CDD" id="cd00740">
    <property type="entry name" value="MeTr"/>
    <property type="match status" value="1"/>
</dbReference>
<evidence type="ECO:0000256" key="6">
    <source>
        <dbReference type="ARBA" id="ARBA00012032"/>
    </source>
</evidence>
<gene>
    <name evidence="30" type="ORF">CLV25_10928</name>
</gene>
<dbReference type="PROSITE" id="PS51332">
    <property type="entry name" value="B12_BINDING"/>
    <property type="match status" value="1"/>
</dbReference>
<feature type="binding site" evidence="23">
    <location>
        <position position="1133"/>
    </location>
    <ligand>
        <name>S-adenosyl-L-methionine</name>
        <dbReference type="ChEBI" id="CHEBI:59789"/>
    </ligand>
</feature>
<dbReference type="FunFam" id="3.40.50.280:FF:000001">
    <property type="entry name" value="Methionine synthase"/>
    <property type="match status" value="1"/>
</dbReference>
<dbReference type="GO" id="GO:0050667">
    <property type="term" value="P:homocysteine metabolic process"/>
    <property type="evidence" value="ECO:0007669"/>
    <property type="project" value="TreeGrafter"/>
</dbReference>
<dbReference type="Pfam" id="PF02574">
    <property type="entry name" value="S-methyl_trans"/>
    <property type="match status" value="1"/>
</dbReference>
<evidence type="ECO:0000256" key="21">
    <source>
        <dbReference type="PIRNR" id="PIRNR000381"/>
    </source>
</evidence>
<dbReference type="Gene3D" id="1.10.1240.10">
    <property type="entry name" value="Methionine synthase domain"/>
    <property type="match status" value="1"/>
</dbReference>
<evidence type="ECO:0000256" key="1">
    <source>
        <dbReference type="ARBA" id="ARBA00001700"/>
    </source>
</evidence>
<evidence type="ECO:0000256" key="20">
    <source>
        <dbReference type="NCBIfam" id="TIGR02082"/>
    </source>
</evidence>
<sequence length="1223" mass="136192">MSNRSNLEQALRRRVLVLDGAMGTQIQRFKLTEEDYRGSRFASIAARVKGNNDMLVLTQPQVIAAIHEEYLQAGADIIETNTFNANAISMADYEMQDLVYEINLEAAKLAKQACEKYSTAERPRFVAGSMGPTNKTASMSPDVNNPAYRAISFDTLVRAYYEQVRGLVDGGADMLLVETVFDTLNAKAALFAIEQYNDEHGTDIPVMVSGTITDASGRTLSGQTAEAFLVSVSHVNLLSVGFNCALGAKQLRPYIETISAKAPFHISAHPNAGLPNQFGEYDQSPEMMAEIIEEFLKDGLLNIIGGCCGTSPAHIAAIAKVAERYAPREMVKRDPVTTFSGLEPVSVTKESNFVNIGERTNVAGSKMFARLIREEKFEQALSVAQGQVEGGAQLIDVCMDDAMLDAKSAMVNFLNLIASEPEIARLPIVIDSSKWEVLEAGLKCVQGKSVVNSISLKEGEEEFIRKAKLVKRYGAATVVMLFDEKGQADTYERKIEIAEKSYKILTEKVGFPPQDIIFDPNILAIATGIEEHNSYGLNYIKACEWIKQNCPYAKISGGVSNLSFSFRGNDTVREAIHSVFLYHAIKAGMDMGIVNPGMLQVYDEIEPDLLKLVEDAVLNRRKDATERLLVYADKVKTQAKGGEEEHKKDAWREQPVAERLKHALIKGITDYIDEDVEEARHNYPATLHVIEGPLMDGMNVVGDLFGAGKMFLPQVVKSARVMKKAVAYLTPFIEEEKAKSGNPSSAGKVLMATVKGDVHDIGKNIVSVVLACNGYEIIDLGVMVPAEKILEAAKEHNVDVIGLSALITPSLEEIIHVVREMKRQDFNIPVFFGGATTSKIHTAVKIATEYNSGAIYVKDASRAVGVVRSLISENRKEYIDKVNEEYTHMREEHNRLRSANEYVSLADARANRVKTDWATLPIAEPKQKGTFVLEDYSLEELAKYIDWTYYFFAWDITGRYPKIFHDPVKGEEAKKLYEDAQVMLKRIVEEKLFTANGVYSILPANSIEEDVALYNTKGDEVTRFHFLRNQEKRTEEAKPNYSLADYIAPLDSGRKDYLGTFAVTVHGADKLVEEFKSIGDDYSAIIVKLLADRFAEAFAERLHERVRKEFWGYSAAEELPLEELLHEDYQGIRPAAGYPSCPEHSEKRTCFDLLEAGKNIGAKLTENYAMYPGASVCGWYFAHPESMYFNLGRITKEQVELYAQRKGVSVEEAERLLRPNLGY</sequence>
<evidence type="ECO:0000256" key="11">
    <source>
        <dbReference type="ARBA" id="ARBA00022679"/>
    </source>
</evidence>
<dbReference type="EC" id="2.1.1.13" evidence="6 20"/>
<protein>
    <recommendedName>
        <fullName evidence="7 20">Methionine synthase</fullName>
        <ecNumber evidence="6 20">2.1.1.13</ecNumber>
    </recommendedName>
    <alternativeName>
        <fullName evidence="19 21">5-methyltetrahydrofolate--homocysteine methyltransferase</fullName>
    </alternativeName>
</protein>
<evidence type="ECO:0000313" key="31">
    <source>
        <dbReference type="Proteomes" id="UP000294830"/>
    </source>
</evidence>
<dbReference type="GO" id="GO:0008705">
    <property type="term" value="F:methionine synthase activity"/>
    <property type="evidence" value="ECO:0007669"/>
    <property type="project" value="UniProtKB-UniRule"/>
</dbReference>
<dbReference type="GO" id="GO:0046653">
    <property type="term" value="P:tetrahydrofolate metabolic process"/>
    <property type="evidence" value="ECO:0007669"/>
    <property type="project" value="TreeGrafter"/>
</dbReference>
<comment type="cofactor">
    <cofactor evidence="3 21 22">
        <name>methylcob(III)alamin</name>
        <dbReference type="ChEBI" id="CHEBI:28115"/>
    </cofactor>
</comment>
<evidence type="ECO:0000256" key="7">
    <source>
        <dbReference type="ARBA" id="ARBA00013998"/>
    </source>
</evidence>
<feature type="domain" description="Hcy-binding" evidence="25">
    <location>
        <begin position="4"/>
        <end position="322"/>
    </location>
</feature>
<evidence type="ECO:0000259" key="26">
    <source>
        <dbReference type="PROSITE" id="PS50972"/>
    </source>
</evidence>
<dbReference type="InterPro" id="IPR003726">
    <property type="entry name" value="HCY_dom"/>
</dbReference>
<reference evidence="30 31" key="1">
    <citation type="submission" date="2019-03" db="EMBL/GenBank/DDBJ databases">
        <title>Genomic Encyclopedia of Archaeal and Bacterial Type Strains, Phase II (KMG-II): from individual species to whole genera.</title>
        <authorList>
            <person name="Goeker M."/>
        </authorList>
    </citation>
    <scope>NUCLEOTIDE SEQUENCE [LARGE SCALE GENOMIC DNA]</scope>
    <source>
        <strain evidence="30 31">RL-C</strain>
    </source>
</reference>
<feature type="binding site" evidence="22 24">
    <location>
        <position position="307"/>
    </location>
    <ligand>
        <name>Zn(2+)</name>
        <dbReference type="ChEBI" id="CHEBI:29105"/>
    </ligand>
</feature>
<evidence type="ECO:0000256" key="24">
    <source>
        <dbReference type="PROSITE-ProRule" id="PRU00333"/>
    </source>
</evidence>
<feature type="binding site" evidence="23">
    <location>
        <position position="804"/>
    </location>
    <ligand>
        <name>methylcob(III)alamin</name>
        <dbReference type="ChEBI" id="CHEBI:28115"/>
    </ligand>
</feature>
<evidence type="ECO:0000259" key="27">
    <source>
        <dbReference type="PROSITE" id="PS50974"/>
    </source>
</evidence>
<evidence type="ECO:0000313" key="30">
    <source>
        <dbReference type="EMBL" id="TCN66399.1"/>
    </source>
</evidence>
<feature type="binding site" description="axial binding residue" evidence="22">
    <location>
        <position position="759"/>
    </location>
    <ligand>
        <name>methylcob(III)alamin</name>
        <dbReference type="ChEBI" id="CHEBI:28115"/>
    </ligand>
    <ligandPart>
        <name>Co</name>
        <dbReference type="ChEBI" id="CHEBI:27638"/>
    </ligandPart>
</feature>